<reference evidence="1" key="1">
    <citation type="submission" date="2013-12" db="EMBL/GenBank/DDBJ databases">
        <title>A Varibaculum cambriense genome reconstructed from a premature infant gut community with otherwise low bacterial novelty that shifts toward anaerobic metabolism during the third week of life.</title>
        <authorList>
            <person name="Brown C.T."/>
            <person name="Sharon I."/>
            <person name="Thomas B.C."/>
            <person name="Castelle C.J."/>
            <person name="Morowitz M.J."/>
            <person name="Banfield J.F."/>
        </authorList>
    </citation>
    <scope>NUCLEOTIDE SEQUENCE</scope>
</reference>
<dbReference type="AlphaFoldDB" id="W1WRP1"/>
<name>W1WRP1_9ZZZZ</name>
<feature type="non-terminal residue" evidence="1">
    <location>
        <position position="33"/>
    </location>
</feature>
<gene>
    <name evidence="1" type="ORF">Q604_UNBC18481G0001</name>
</gene>
<dbReference type="EMBL" id="AZMM01018481">
    <property type="protein sequence ID" value="ETJ19760.1"/>
    <property type="molecule type" value="Genomic_DNA"/>
</dbReference>
<comment type="caution">
    <text evidence="1">The sequence shown here is derived from an EMBL/GenBank/DDBJ whole genome shotgun (WGS) entry which is preliminary data.</text>
</comment>
<evidence type="ECO:0000313" key="1">
    <source>
        <dbReference type="EMBL" id="ETJ19760.1"/>
    </source>
</evidence>
<protein>
    <submittedName>
        <fullName evidence="1">Uncharacterized protein</fullName>
    </submittedName>
</protein>
<sequence length="33" mass="3913">MYLKNNNNRNIKQKLTMLIINNLAISTPSFKYL</sequence>
<accession>W1WRP1</accession>
<proteinExistence type="predicted"/>
<organism evidence="1">
    <name type="scientific">human gut metagenome</name>
    <dbReference type="NCBI Taxonomy" id="408170"/>
    <lineage>
        <taxon>unclassified sequences</taxon>
        <taxon>metagenomes</taxon>
        <taxon>organismal metagenomes</taxon>
    </lineage>
</organism>